<dbReference type="PROSITE" id="PS50280">
    <property type="entry name" value="SET"/>
    <property type="match status" value="1"/>
</dbReference>
<evidence type="ECO:0000256" key="1">
    <source>
        <dbReference type="ARBA" id="ARBA00022603"/>
    </source>
</evidence>
<keyword evidence="8" id="KW-1185">Reference proteome</keyword>
<evidence type="ECO:0000256" key="3">
    <source>
        <dbReference type="ARBA" id="ARBA00022691"/>
    </source>
</evidence>
<dbReference type="InterPro" id="IPR036464">
    <property type="entry name" value="Rubisco_LSMT_subst-bd_sf"/>
</dbReference>
<keyword evidence="1 4" id="KW-0489">Methyltransferase</keyword>
<evidence type="ECO:0000256" key="5">
    <source>
        <dbReference type="SAM" id="MobiDB-lite"/>
    </source>
</evidence>
<keyword evidence="2 4" id="KW-0808">Transferase</keyword>
<dbReference type="GeneID" id="70244937"/>
<dbReference type="PANTHER" id="PTHR13271:SF34">
    <property type="entry name" value="N-LYSINE METHYLTRANSFERASE SETD6"/>
    <property type="match status" value="1"/>
</dbReference>
<dbReference type="PANTHER" id="PTHR13271">
    <property type="entry name" value="UNCHARACTERIZED PUTATIVE METHYLTRANSFERASE"/>
    <property type="match status" value="1"/>
</dbReference>
<protein>
    <recommendedName>
        <fullName evidence="4">Ribosomal lysine N-methyltransferase 4</fullName>
        <ecNumber evidence="4">2.1.1.-</ecNumber>
    </recommendedName>
</protein>
<keyword evidence="3 4" id="KW-0949">S-adenosyl-L-methionine</keyword>
<reference evidence="7" key="1">
    <citation type="submission" date="2021-12" db="EMBL/GenBank/DDBJ databases">
        <title>Convergent genome expansion in fungi linked to evolution of root-endophyte symbiosis.</title>
        <authorList>
            <consortium name="DOE Joint Genome Institute"/>
            <person name="Ke Y.-H."/>
            <person name="Bonito G."/>
            <person name="Liao H.-L."/>
            <person name="Looney B."/>
            <person name="Rojas-Flechas A."/>
            <person name="Nash J."/>
            <person name="Hameed K."/>
            <person name="Schadt C."/>
            <person name="Martin F."/>
            <person name="Crous P.W."/>
            <person name="Miettinen O."/>
            <person name="Magnuson J.K."/>
            <person name="Labbe J."/>
            <person name="Jacobson D."/>
            <person name="Doktycz M.J."/>
            <person name="Veneault-Fourrey C."/>
            <person name="Kuo A."/>
            <person name="Mondo S."/>
            <person name="Calhoun S."/>
            <person name="Riley R."/>
            <person name="Ohm R."/>
            <person name="LaButti K."/>
            <person name="Andreopoulos B."/>
            <person name="Pangilinan J."/>
            <person name="Nolan M."/>
            <person name="Tritt A."/>
            <person name="Clum A."/>
            <person name="Lipzen A."/>
            <person name="Daum C."/>
            <person name="Barry K."/>
            <person name="Grigoriev I.V."/>
            <person name="Vilgalys R."/>
        </authorList>
    </citation>
    <scope>NUCLEOTIDE SEQUENCE</scope>
    <source>
        <strain evidence="7">PMI_201</strain>
    </source>
</reference>
<dbReference type="Proteomes" id="UP001201262">
    <property type="component" value="Unassembled WGS sequence"/>
</dbReference>
<dbReference type="Pfam" id="PF09273">
    <property type="entry name" value="Rubis-subs-bind"/>
    <property type="match status" value="1"/>
</dbReference>
<dbReference type="EC" id="2.1.1.-" evidence="4"/>
<feature type="region of interest" description="Disordered" evidence="5">
    <location>
        <begin position="457"/>
        <end position="476"/>
    </location>
</feature>
<dbReference type="GO" id="GO:0032259">
    <property type="term" value="P:methylation"/>
    <property type="evidence" value="ECO:0007669"/>
    <property type="project" value="UniProtKB-KW"/>
</dbReference>
<evidence type="ECO:0000313" key="7">
    <source>
        <dbReference type="EMBL" id="KAH8689632.1"/>
    </source>
</evidence>
<evidence type="ECO:0000256" key="2">
    <source>
        <dbReference type="ARBA" id="ARBA00022679"/>
    </source>
</evidence>
<evidence type="ECO:0000313" key="8">
    <source>
        <dbReference type="Proteomes" id="UP001201262"/>
    </source>
</evidence>
<dbReference type="InterPro" id="IPR050600">
    <property type="entry name" value="SETD3_SETD6_MTase"/>
</dbReference>
<comment type="function">
    <text evidence="4">S-adenosyl-L-methionine-dependent protein-lysine N-methyltransferase that monomethylates 60S ribosomal protein L42.</text>
</comment>
<dbReference type="SUPFAM" id="SSF81822">
    <property type="entry name" value="RuBisCo LSMT C-terminal, substrate-binding domain"/>
    <property type="match status" value="1"/>
</dbReference>
<dbReference type="FunFam" id="3.90.1410.10:FF:000007">
    <property type="entry name" value="Ribosomal lysine N-methyltransferase 4"/>
    <property type="match status" value="1"/>
</dbReference>
<evidence type="ECO:0000259" key="6">
    <source>
        <dbReference type="PROSITE" id="PS50280"/>
    </source>
</evidence>
<comment type="similarity">
    <text evidence="4">Belongs to the class V-like SAM-binding methyltransferase superfamily. Histone-lysine methyltransferase family. SETD6 subfamily.</text>
</comment>
<dbReference type="SUPFAM" id="SSF82199">
    <property type="entry name" value="SET domain"/>
    <property type="match status" value="1"/>
</dbReference>
<dbReference type="InterPro" id="IPR001214">
    <property type="entry name" value="SET_dom"/>
</dbReference>
<dbReference type="RefSeq" id="XP_046065986.1">
    <property type="nucleotide sequence ID" value="XM_046214650.1"/>
</dbReference>
<organism evidence="7 8">
    <name type="scientific">Talaromyces proteolyticus</name>
    <dbReference type="NCBI Taxonomy" id="1131652"/>
    <lineage>
        <taxon>Eukaryota</taxon>
        <taxon>Fungi</taxon>
        <taxon>Dikarya</taxon>
        <taxon>Ascomycota</taxon>
        <taxon>Pezizomycotina</taxon>
        <taxon>Eurotiomycetes</taxon>
        <taxon>Eurotiomycetidae</taxon>
        <taxon>Eurotiales</taxon>
        <taxon>Trichocomaceae</taxon>
        <taxon>Talaromyces</taxon>
        <taxon>Talaromyces sect. Bacilispori</taxon>
    </lineage>
</organism>
<dbReference type="GO" id="GO:0016279">
    <property type="term" value="F:protein-lysine N-methyltransferase activity"/>
    <property type="evidence" value="ECO:0007669"/>
    <property type="project" value="UniProtKB-UniRule"/>
</dbReference>
<proteinExistence type="inferred from homology"/>
<dbReference type="PIRSF" id="PIRSF011771">
    <property type="entry name" value="RMS1_SET"/>
    <property type="match status" value="1"/>
</dbReference>
<name>A0AAD4KE10_9EURO</name>
<sequence>MSTRSHFSDADSFQYQSDQFSEWLTQQPGVTVSPKIWISDLRSHGSGRGVVANTDIEEGEELFCIPRDILLTVQNSRLNKHIPQELAELGPWLSLILVMIHEYLLGDQSPWKQYFQVLPTSFDTLMFWTDEELSHLQASAIVDKIGKQEADQSILETVLPIVYSNPHLFPPASGVASYNDNAGAHSLLKLAHRMGSLIMAYAFDIEKGEDEEGDGQDGYLTDDEEQLPKGMVPLADLLNANADRNNARLFQEEKSLVMRTIKPVKAGDELFNDYGEIPRADLLRRYGYITDNYAQYDVVELPLTLICDAAGFEDVESKPYPQLEFLENFEILEDGFCIPRPLPDESSLLDILPDELLILVKVLTLSAEELQQRQSKNKPPKPALDNQEAQILLDAVRAKLSQYATTLEQDYQILRDLPSTSLESSACRHKMAVKVRAGEKEILKQLSSMLADFVSSGSNKRSAEDSLHGLQKKGKN</sequence>
<evidence type="ECO:0000256" key="4">
    <source>
        <dbReference type="PIRNR" id="PIRNR011771"/>
    </source>
</evidence>
<dbReference type="GO" id="GO:0005634">
    <property type="term" value="C:nucleus"/>
    <property type="evidence" value="ECO:0007669"/>
    <property type="project" value="UniProtKB-SubCell"/>
</dbReference>
<accession>A0AAD4KE10</accession>
<dbReference type="Gene3D" id="3.90.1410.10">
    <property type="entry name" value="set domain protein methyltransferase, domain 1"/>
    <property type="match status" value="1"/>
</dbReference>
<keyword evidence="4" id="KW-0539">Nucleus</keyword>
<feature type="domain" description="SET" evidence="6">
    <location>
        <begin position="34"/>
        <end position="275"/>
    </location>
</feature>
<dbReference type="InterPro" id="IPR011383">
    <property type="entry name" value="N-lys_methylase_SETD6"/>
</dbReference>
<gene>
    <name evidence="7" type="ORF">BGW36DRAFT_365401</name>
</gene>
<dbReference type="EMBL" id="JAJTJA010000015">
    <property type="protein sequence ID" value="KAH8689632.1"/>
    <property type="molecule type" value="Genomic_DNA"/>
</dbReference>
<comment type="caution">
    <text evidence="7">The sequence shown here is derived from an EMBL/GenBank/DDBJ whole genome shotgun (WGS) entry which is preliminary data.</text>
</comment>
<dbReference type="InterPro" id="IPR046341">
    <property type="entry name" value="SET_dom_sf"/>
</dbReference>
<comment type="subcellular location">
    <subcellularLocation>
        <location evidence="4">Nucleus</location>
    </subcellularLocation>
</comment>
<dbReference type="Pfam" id="PF00856">
    <property type="entry name" value="SET"/>
    <property type="match status" value="1"/>
</dbReference>
<dbReference type="AlphaFoldDB" id="A0AAD4KE10"/>
<dbReference type="InterPro" id="IPR015353">
    <property type="entry name" value="Rubisco_LSMT_subst-bd"/>
</dbReference>
<dbReference type="Gene3D" id="3.90.1420.10">
    <property type="entry name" value="Rubisco LSMT, substrate-binding domain"/>
    <property type="match status" value="1"/>
</dbReference>